<dbReference type="InterPro" id="IPR001117">
    <property type="entry name" value="Cu-oxidase_2nd"/>
</dbReference>
<name>A0AAP2DQ33_9BACT</name>
<feature type="domain" description="Plastocyanin-like" evidence="4">
    <location>
        <begin position="377"/>
        <end position="486"/>
    </location>
</feature>
<feature type="domain" description="Plastocyanin-like" evidence="5">
    <location>
        <begin position="68"/>
        <end position="179"/>
    </location>
</feature>
<dbReference type="InterPro" id="IPR011706">
    <property type="entry name" value="Cu-oxidase_C"/>
</dbReference>
<dbReference type="Proteomes" id="UP001319200">
    <property type="component" value="Unassembled WGS sequence"/>
</dbReference>
<gene>
    <name evidence="6" type="ORF">KK083_20465</name>
</gene>
<dbReference type="InterPro" id="IPR002355">
    <property type="entry name" value="Cu_oxidase_Cu_BS"/>
</dbReference>
<dbReference type="GO" id="GO:0016491">
    <property type="term" value="F:oxidoreductase activity"/>
    <property type="evidence" value="ECO:0007669"/>
    <property type="project" value="UniProtKB-KW"/>
</dbReference>
<dbReference type="PANTHER" id="PTHR48267">
    <property type="entry name" value="CUPREDOXIN SUPERFAMILY PROTEIN"/>
    <property type="match status" value="1"/>
</dbReference>
<comment type="caution">
    <text evidence="6">The sequence shown here is derived from an EMBL/GenBank/DDBJ whole genome shotgun (WGS) entry which is preliminary data.</text>
</comment>
<dbReference type="InterPro" id="IPR045087">
    <property type="entry name" value="Cu-oxidase_fam"/>
</dbReference>
<accession>A0AAP2DQ33</accession>
<dbReference type="InterPro" id="IPR011707">
    <property type="entry name" value="Cu-oxidase-like_N"/>
</dbReference>
<evidence type="ECO:0000313" key="7">
    <source>
        <dbReference type="Proteomes" id="UP001319200"/>
    </source>
</evidence>
<evidence type="ECO:0000259" key="5">
    <source>
        <dbReference type="Pfam" id="PF07732"/>
    </source>
</evidence>
<dbReference type="EMBL" id="JAHESF010000023">
    <property type="protein sequence ID" value="MBT1699283.1"/>
    <property type="molecule type" value="Genomic_DNA"/>
</dbReference>
<keyword evidence="1" id="KW-0479">Metal-binding</keyword>
<dbReference type="Pfam" id="PF07732">
    <property type="entry name" value="Cu-oxidase_3"/>
    <property type="match status" value="1"/>
</dbReference>
<organism evidence="6 7">
    <name type="scientific">Chryseosolibacter histidini</name>
    <dbReference type="NCBI Taxonomy" id="2782349"/>
    <lineage>
        <taxon>Bacteria</taxon>
        <taxon>Pseudomonadati</taxon>
        <taxon>Bacteroidota</taxon>
        <taxon>Cytophagia</taxon>
        <taxon>Cytophagales</taxon>
        <taxon>Chryseotaleaceae</taxon>
        <taxon>Chryseosolibacter</taxon>
    </lineage>
</organism>
<keyword evidence="2" id="KW-0560">Oxidoreductase</keyword>
<dbReference type="RefSeq" id="WP_254167104.1">
    <property type="nucleotide sequence ID" value="NZ_JAHESF010000023.1"/>
</dbReference>
<keyword evidence="7" id="KW-1185">Reference proteome</keyword>
<dbReference type="Pfam" id="PF00394">
    <property type="entry name" value="Cu-oxidase"/>
    <property type="match status" value="1"/>
</dbReference>
<proteinExistence type="predicted"/>
<dbReference type="InterPro" id="IPR008972">
    <property type="entry name" value="Cupredoxin"/>
</dbReference>
<evidence type="ECO:0000313" key="6">
    <source>
        <dbReference type="EMBL" id="MBT1699283.1"/>
    </source>
</evidence>
<dbReference type="Gene3D" id="2.60.40.420">
    <property type="entry name" value="Cupredoxins - blue copper proteins"/>
    <property type="match status" value="3"/>
</dbReference>
<dbReference type="Pfam" id="PF07731">
    <property type="entry name" value="Cu-oxidase_2"/>
    <property type="match status" value="1"/>
</dbReference>
<dbReference type="SUPFAM" id="SSF49503">
    <property type="entry name" value="Cupredoxins"/>
    <property type="match status" value="3"/>
</dbReference>
<evidence type="ECO:0000256" key="2">
    <source>
        <dbReference type="ARBA" id="ARBA00023002"/>
    </source>
</evidence>
<dbReference type="PROSITE" id="PS00080">
    <property type="entry name" value="MULTICOPPER_OXIDASE2"/>
    <property type="match status" value="1"/>
</dbReference>
<sequence length="488" mass="53816">MKRREFIKSSGLKAITALAGTSWFLKACHTEEDMIGEPNWIVEGSFDRPLFIPSTVSNGVTLNAQFGTSELLKRKSSNTLGYGNGILGPTIRANTSETINVLLQNGLSEETNIHWHGLILPENMDGHPKDVASPGGSLQYTLPIQQRAGTYWYHPHPHGSTARQVFMGLAGMFIVNDSEEAALNLPSGEFEIPLIIQDKHFDGASLDYSPNEDEIMTGFLGEQILVNGIHAPVLDVASGWYRLRVLNGSTARVYNLALNGLPLHIIGADGGLLRAPETVSNILLGPGERLDLLVDFSSQPIGKEFYLVSNKFSQYNAQGRQAFNIMKFRVDRTASGSFTLPSSLSTIPVLDHLQAVATRTFDIAAMTGGEGGHSGMGRHSINGKIFEMDRVDETVQAGTTEVWEFDNMMGDEIHPMHVHGVQFQVLHRMGGRNQVMPAEKGWKDTVLVMPGEKVKVIMTFPQYRGVFVFHCHNLEHEDDGMMLNYQIV</sequence>
<reference evidence="6 7" key="1">
    <citation type="submission" date="2021-05" db="EMBL/GenBank/DDBJ databases">
        <title>A Polyphasic approach of four new species of the genus Ohtaekwangia: Ohtaekwangia histidinii sp. nov., Ohtaekwangia cretensis sp. nov., Ohtaekwangia indiensis sp. nov., Ohtaekwangia reichenbachii sp. nov. from diverse environment.</title>
        <authorList>
            <person name="Octaviana S."/>
        </authorList>
    </citation>
    <scope>NUCLEOTIDE SEQUENCE [LARGE SCALE GENOMIC DNA]</scope>
    <source>
        <strain evidence="6 7">PWU4</strain>
    </source>
</reference>
<evidence type="ECO:0000259" key="3">
    <source>
        <dbReference type="Pfam" id="PF00394"/>
    </source>
</evidence>
<dbReference type="GO" id="GO:0005507">
    <property type="term" value="F:copper ion binding"/>
    <property type="evidence" value="ECO:0007669"/>
    <property type="project" value="InterPro"/>
</dbReference>
<dbReference type="AlphaFoldDB" id="A0AAP2DQ33"/>
<evidence type="ECO:0000259" key="4">
    <source>
        <dbReference type="Pfam" id="PF07731"/>
    </source>
</evidence>
<feature type="domain" description="Plastocyanin-like" evidence="3">
    <location>
        <begin position="231"/>
        <end position="314"/>
    </location>
</feature>
<dbReference type="PANTHER" id="PTHR48267:SF1">
    <property type="entry name" value="BILIRUBIN OXIDASE"/>
    <property type="match status" value="1"/>
</dbReference>
<protein>
    <submittedName>
        <fullName evidence="6">Multicopper oxidase domain-containing protein</fullName>
    </submittedName>
</protein>
<evidence type="ECO:0000256" key="1">
    <source>
        <dbReference type="ARBA" id="ARBA00022723"/>
    </source>
</evidence>